<evidence type="ECO:0000313" key="1">
    <source>
        <dbReference type="EMBL" id="RDW89020.1"/>
    </source>
</evidence>
<dbReference type="InterPro" id="IPR013744">
    <property type="entry name" value="SidJ"/>
</dbReference>
<organism evidence="1 2">
    <name type="scientific">Coleophoma cylindrospora</name>
    <dbReference type="NCBI Taxonomy" id="1849047"/>
    <lineage>
        <taxon>Eukaryota</taxon>
        <taxon>Fungi</taxon>
        <taxon>Dikarya</taxon>
        <taxon>Ascomycota</taxon>
        <taxon>Pezizomycotina</taxon>
        <taxon>Leotiomycetes</taxon>
        <taxon>Helotiales</taxon>
        <taxon>Dermateaceae</taxon>
        <taxon>Coleophoma</taxon>
    </lineage>
</organism>
<dbReference type="SUPFAM" id="SSF53474">
    <property type="entry name" value="alpha/beta-Hydrolases"/>
    <property type="match status" value="1"/>
</dbReference>
<dbReference type="EMBL" id="PDLM01000001">
    <property type="protein sequence ID" value="RDW89020.1"/>
    <property type="molecule type" value="Genomic_DNA"/>
</dbReference>
<gene>
    <name evidence="1" type="ORF">BP6252_01052</name>
</gene>
<dbReference type="Gene3D" id="3.40.50.1820">
    <property type="entry name" value="alpha/beta hydrolase"/>
    <property type="match status" value="1"/>
</dbReference>
<accession>A0A3D8SRS1</accession>
<evidence type="ECO:0000313" key="2">
    <source>
        <dbReference type="Proteomes" id="UP000256645"/>
    </source>
</evidence>
<name>A0A3D8SRS1_9HELO</name>
<comment type="caution">
    <text evidence="1">The sequence shown here is derived from an EMBL/GenBank/DDBJ whole genome shotgun (WGS) entry which is preliminary data.</text>
</comment>
<keyword evidence="2" id="KW-1185">Reference proteome</keyword>
<reference evidence="1 2" key="1">
    <citation type="journal article" date="2018" name="IMA Fungus">
        <title>IMA Genome-F 9: Draft genome sequence of Annulohypoxylon stygium, Aspergillus mulundensis, Berkeleyomyces basicola (syn. Thielaviopsis basicola), Ceratocystis smalleyi, two Cercospora beticola strains, Coleophoma cylindrospora, Fusarium fracticaudum, Phialophora cf. hyalina, and Morchella septimelata.</title>
        <authorList>
            <person name="Wingfield B.D."/>
            <person name="Bills G.F."/>
            <person name="Dong Y."/>
            <person name="Huang W."/>
            <person name="Nel W.J."/>
            <person name="Swalarsk-Parry B.S."/>
            <person name="Vaghefi N."/>
            <person name="Wilken P.M."/>
            <person name="An Z."/>
            <person name="de Beer Z.W."/>
            <person name="De Vos L."/>
            <person name="Chen L."/>
            <person name="Duong T.A."/>
            <person name="Gao Y."/>
            <person name="Hammerbacher A."/>
            <person name="Kikkert J.R."/>
            <person name="Li Y."/>
            <person name="Li H."/>
            <person name="Li K."/>
            <person name="Li Q."/>
            <person name="Liu X."/>
            <person name="Ma X."/>
            <person name="Naidoo K."/>
            <person name="Pethybridge S.J."/>
            <person name="Sun J."/>
            <person name="Steenkamp E.T."/>
            <person name="van der Nest M.A."/>
            <person name="van Wyk S."/>
            <person name="Wingfield M.J."/>
            <person name="Xiong C."/>
            <person name="Yue Q."/>
            <person name="Zhang X."/>
        </authorList>
    </citation>
    <scope>NUCLEOTIDE SEQUENCE [LARGE SCALE GENOMIC DNA]</scope>
    <source>
        <strain evidence="1 2">BP6252</strain>
    </source>
</reference>
<sequence length="311" mass="33626">MAPLPNPKARKGITHQFSKRLVAFEHVPNSIDSHSKNVIIFIGGLFDGLLTVPYASSIADHLPPAWTLAQVLLSSSYTGWGTASLQTDVAELSEAVSYFRTIKDGKIILMGHSTGCQDVMEYLTGPGHESRAPINGGIIQAPVSDREAMKIMLDPALYRESCVVATAMVESGNGEEILPSRETKGFFPAPVTARRWLSLASPHHDGDDDYFSSDLPDERLEKSFGSLPPYSPLCILFSGSDEFVSKELDKAALVKKWIGFVKRGAGKVDEDFSGILDGASHNLSGNPDHVVQGLVKRVLGFVNALTSQSTL</sequence>
<proteinExistence type="predicted"/>
<dbReference type="AlphaFoldDB" id="A0A3D8SRS1"/>
<evidence type="ECO:0008006" key="3">
    <source>
        <dbReference type="Google" id="ProtNLM"/>
    </source>
</evidence>
<dbReference type="PANTHER" id="PTHR31591">
    <property type="entry name" value="UPF0613 PROTEIN PB24D3.06C"/>
    <property type="match status" value="1"/>
</dbReference>
<dbReference type="Proteomes" id="UP000256645">
    <property type="component" value="Unassembled WGS sequence"/>
</dbReference>
<dbReference type="PANTHER" id="PTHR31591:SF7">
    <property type="entry name" value="DUF1749-DOMAIN-CONTAINING PROTEIN"/>
    <property type="match status" value="1"/>
</dbReference>
<dbReference type="OrthoDB" id="10034502at2759"/>
<dbReference type="InterPro" id="IPR029058">
    <property type="entry name" value="AB_hydrolase_fold"/>
</dbReference>
<protein>
    <recommendedName>
        <fullName evidence="3">DUF1749-domain-containing protein</fullName>
    </recommendedName>
</protein>
<dbReference type="Pfam" id="PF08538">
    <property type="entry name" value="DUF1749"/>
    <property type="match status" value="1"/>
</dbReference>